<dbReference type="InterPro" id="IPR004117">
    <property type="entry name" value="7tm6_olfct_rcpt"/>
</dbReference>
<evidence type="ECO:0000256" key="2">
    <source>
        <dbReference type="ARBA" id="ARBA00022475"/>
    </source>
</evidence>
<evidence type="ECO:0000256" key="5">
    <source>
        <dbReference type="ARBA" id="ARBA00022725"/>
    </source>
</evidence>
<dbReference type="GO" id="GO:0007165">
    <property type="term" value="P:signal transduction"/>
    <property type="evidence" value="ECO:0007669"/>
    <property type="project" value="UniProtKB-KW"/>
</dbReference>
<feature type="transmembrane region" description="Helical" evidence="10">
    <location>
        <begin position="206"/>
        <end position="227"/>
    </location>
</feature>
<evidence type="ECO:0000256" key="10">
    <source>
        <dbReference type="RuleBase" id="RU351113"/>
    </source>
</evidence>
<evidence type="ECO:0000256" key="3">
    <source>
        <dbReference type="ARBA" id="ARBA00022606"/>
    </source>
</evidence>
<keyword evidence="2" id="KW-1003">Cell membrane</keyword>
<feature type="transmembrane region" description="Helical" evidence="10">
    <location>
        <begin position="45"/>
        <end position="66"/>
    </location>
</feature>
<proteinExistence type="evidence at transcript level"/>
<accession>A0A0U3BFF0</accession>
<evidence type="ECO:0000313" key="11">
    <source>
        <dbReference type="EMBL" id="ALT31682.1"/>
    </source>
</evidence>
<gene>
    <name evidence="11" type="primary">PR2</name>
</gene>
<reference evidence="11" key="1">
    <citation type="journal article" date="2015" name="PLoS ONE">
        <title>Identification and Comparative Expression Profiles of Chemoreception Genes Revealed from Major Chemoreception Organs of the Rice Leaf Folder, Cnaphalocrocis medinalis (Lepidoptera: Pyralidae).</title>
        <authorList>
            <person name="Zeng F.F."/>
            <person name="Zhao Z.F."/>
            <person name="Yan M.J."/>
            <person name="Zhou W."/>
            <person name="Zhang Z."/>
            <person name="Zhang A."/>
            <person name="Lu Z.X."/>
            <person name="Wang M.Q."/>
        </authorList>
    </citation>
    <scope>NUCLEOTIDE SEQUENCE</scope>
</reference>
<dbReference type="EMBL" id="KP975163">
    <property type="protein sequence ID" value="ALT31682.1"/>
    <property type="molecule type" value="mRNA"/>
</dbReference>
<keyword evidence="3 10" id="KW-0716">Sensory transduction</keyword>
<feature type="transmembrane region" description="Helical" evidence="10">
    <location>
        <begin position="73"/>
        <end position="91"/>
    </location>
</feature>
<dbReference type="PANTHER" id="PTHR21137">
    <property type="entry name" value="ODORANT RECEPTOR"/>
    <property type="match status" value="1"/>
</dbReference>
<evidence type="ECO:0000256" key="7">
    <source>
        <dbReference type="ARBA" id="ARBA00023136"/>
    </source>
</evidence>
<feature type="transmembrane region" description="Helical" evidence="10">
    <location>
        <begin position="306"/>
        <end position="327"/>
    </location>
</feature>
<dbReference type="Pfam" id="PF02949">
    <property type="entry name" value="7tm_6"/>
    <property type="match status" value="1"/>
</dbReference>
<dbReference type="GO" id="GO:0005549">
    <property type="term" value="F:odorant binding"/>
    <property type="evidence" value="ECO:0007669"/>
    <property type="project" value="InterPro"/>
</dbReference>
<evidence type="ECO:0000256" key="6">
    <source>
        <dbReference type="ARBA" id="ARBA00022989"/>
    </source>
</evidence>
<keyword evidence="7 10" id="KW-0472">Membrane</keyword>
<keyword evidence="6 10" id="KW-1133">Transmembrane helix</keyword>
<evidence type="ECO:0000256" key="8">
    <source>
        <dbReference type="ARBA" id="ARBA00023170"/>
    </source>
</evidence>
<feature type="transmembrane region" description="Helical" evidence="10">
    <location>
        <begin position="137"/>
        <end position="156"/>
    </location>
</feature>
<keyword evidence="5 10" id="KW-0552">Olfaction</keyword>
<keyword evidence="8 10" id="KW-0675">Receptor</keyword>
<sequence length="434" mass="49993">MTAINKSGQRTEDPMTLKYMKLIRSMLITVGLWPGEAVAGKPHRIPFANMFITWQSCFCIYGELLFIYRRFRILSFFVLGDVCIAFSLTMLNLVRAVFPYSDTYGAIFHDFVSVFHLKHFKHKSEYARKTCETVDRISYYFSLYMTVIMVIGVSSFNLTPQYHNYQNGIFKDDAPENITIEFAVYYSFPYFEQEDHIAVSNLYNVFLSYICAVEVCILDLFLCVAVFQTIGHIHTLVNTLRSFPGHRKLQHPVQFRKSVGADSGSISVEIIRDFDDEENKIIKKLIKECVEHHFFIVSFTERLSKFFGPLLGFNYMYQTFCLCILLLQCMGGGGALMRYAPLTLITFGQLLQFSVTFEIVGAESEKLKDEVYYLPWESMSVSNQKAILLFLRRVQTPIHVMAMGMTPVGVKTMGNIIKTTFSYYAFLRTSQGLK</sequence>
<comment type="subcellular location">
    <subcellularLocation>
        <location evidence="1 10">Cell membrane</location>
        <topology evidence="1 10">Multi-pass membrane protein</topology>
    </subcellularLocation>
</comment>
<comment type="caution">
    <text evidence="10">Lacks conserved residue(s) required for the propagation of feature annotation.</text>
</comment>
<keyword evidence="4 10" id="KW-0812">Transmembrane</keyword>
<feature type="transmembrane region" description="Helical" evidence="10">
    <location>
        <begin position="21"/>
        <end position="39"/>
    </location>
</feature>
<evidence type="ECO:0000256" key="1">
    <source>
        <dbReference type="ARBA" id="ARBA00004651"/>
    </source>
</evidence>
<protein>
    <recommendedName>
        <fullName evidence="10">Odorant receptor</fullName>
    </recommendedName>
</protein>
<keyword evidence="9 10" id="KW-0807">Transducer</keyword>
<dbReference type="GO" id="GO:0005886">
    <property type="term" value="C:plasma membrane"/>
    <property type="evidence" value="ECO:0007669"/>
    <property type="project" value="UniProtKB-SubCell"/>
</dbReference>
<dbReference type="AlphaFoldDB" id="A0A0U3BFF0"/>
<name>A0A0U3BFF0_CNAME</name>
<evidence type="ECO:0000256" key="9">
    <source>
        <dbReference type="ARBA" id="ARBA00023224"/>
    </source>
</evidence>
<comment type="similarity">
    <text evidence="10">Belongs to the insect chemoreceptor superfamily. Heteromeric odorant receptor channel (TC 1.A.69) family.</text>
</comment>
<organism evidence="11">
    <name type="scientific">Cnaphalocrocis medinalis</name>
    <name type="common">Rice leaffolder moth</name>
    <dbReference type="NCBI Taxonomy" id="437488"/>
    <lineage>
        <taxon>Eukaryota</taxon>
        <taxon>Metazoa</taxon>
        <taxon>Ecdysozoa</taxon>
        <taxon>Arthropoda</taxon>
        <taxon>Hexapoda</taxon>
        <taxon>Insecta</taxon>
        <taxon>Pterygota</taxon>
        <taxon>Neoptera</taxon>
        <taxon>Endopterygota</taxon>
        <taxon>Lepidoptera</taxon>
        <taxon>Glossata</taxon>
        <taxon>Ditrysia</taxon>
        <taxon>Pyraloidea</taxon>
        <taxon>Crambidae</taxon>
        <taxon>Pyraustinae</taxon>
        <taxon>Cnaphalocrocis</taxon>
    </lineage>
</organism>
<dbReference type="GO" id="GO:0004984">
    <property type="term" value="F:olfactory receptor activity"/>
    <property type="evidence" value="ECO:0007669"/>
    <property type="project" value="InterPro"/>
</dbReference>
<reference evidence="11" key="2">
    <citation type="submission" date="2015-03" db="EMBL/GenBank/DDBJ databases">
        <authorList>
            <person name="Murphy D."/>
        </authorList>
    </citation>
    <scope>NUCLEOTIDE SEQUENCE</scope>
</reference>
<evidence type="ECO:0000256" key="4">
    <source>
        <dbReference type="ARBA" id="ARBA00022692"/>
    </source>
</evidence>
<dbReference type="PANTHER" id="PTHR21137:SF35">
    <property type="entry name" value="ODORANT RECEPTOR 19A-RELATED"/>
    <property type="match status" value="1"/>
</dbReference>